<comment type="caution">
    <text evidence="1">The sequence shown here is derived from an EMBL/GenBank/DDBJ whole genome shotgun (WGS) entry which is preliminary data.</text>
</comment>
<dbReference type="EMBL" id="MU274917">
    <property type="protein sequence ID" value="KAI0087527.1"/>
    <property type="molecule type" value="Genomic_DNA"/>
</dbReference>
<reference evidence="1" key="1">
    <citation type="journal article" date="2021" name="Environ. Microbiol.">
        <title>Gene family expansions and transcriptome signatures uncover fungal adaptations to wood decay.</title>
        <authorList>
            <person name="Hage H."/>
            <person name="Miyauchi S."/>
            <person name="Viragh M."/>
            <person name="Drula E."/>
            <person name="Min B."/>
            <person name="Chaduli D."/>
            <person name="Navarro D."/>
            <person name="Favel A."/>
            <person name="Norest M."/>
            <person name="Lesage-Meessen L."/>
            <person name="Balint B."/>
            <person name="Merenyi Z."/>
            <person name="de Eugenio L."/>
            <person name="Morin E."/>
            <person name="Martinez A.T."/>
            <person name="Baldrian P."/>
            <person name="Stursova M."/>
            <person name="Martinez M.J."/>
            <person name="Novotny C."/>
            <person name="Magnuson J.K."/>
            <person name="Spatafora J.W."/>
            <person name="Maurice S."/>
            <person name="Pangilinan J."/>
            <person name="Andreopoulos W."/>
            <person name="LaButti K."/>
            <person name="Hundley H."/>
            <person name="Na H."/>
            <person name="Kuo A."/>
            <person name="Barry K."/>
            <person name="Lipzen A."/>
            <person name="Henrissat B."/>
            <person name="Riley R."/>
            <person name="Ahrendt S."/>
            <person name="Nagy L.G."/>
            <person name="Grigoriev I.V."/>
            <person name="Martin F."/>
            <person name="Rosso M.N."/>
        </authorList>
    </citation>
    <scope>NUCLEOTIDE SEQUENCE</scope>
    <source>
        <strain evidence="1">CBS 384.51</strain>
    </source>
</reference>
<gene>
    <name evidence="1" type="ORF">BDY19DRAFT_234818</name>
</gene>
<name>A0ACB8TZL0_9APHY</name>
<accession>A0ACB8TZL0</accession>
<dbReference type="Proteomes" id="UP001055072">
    <property type="component" value="Unassembled WGS sequence"/>
</dbReference>
<evidence type="ECO:0000313" key="2">
    <source>
        <dbReference type="Proteomes" id="UP001055072"/>
    </source>
</evidence>
<sequence>MANFPPRPYFAPPDHLTIPQLVFDYEHPTRPARPAGVPCLIDDETGRSVNLEELRARTNGFAAWLQNVYKLGVDDVVALSSPNHVDYGPVCWGVHETGGIVAAMSPSLTPNEIEHQFRIANPKLIIAHPLTIKNIQAALSHLPSITADIIVIGVSHAEAGLRTLDQVLDEASRQNLVVRRFRLSAGASRSKMAFLCFSSGTTGKPKAVALSHYNIVVAVVQLATAQGVNDHRLSRDQARFRVGDVSTGVLPFFHIYGLAVNLHFNLYSGLTTVVTAVFNFEKMLSNIVRYKISTLLIVPPQATLLVKHPAVKSYDLSHIHCLALAAAALSPEVSTEILKKWPHIHLGQGYGLTETTGGVTMWPVQPKCGRFGTAGAILPAGEVKVVKLDGTEADLKKGETGELLVRGPYVALGYYKDAEATEKTFLPGGWLASGDEVTLTEDGLLVIVDRIKEIIKVKGFQVSPNELEGHLLSHPDIADTGVVGVQDDYAGELPVAFVVLKEGAKQRTKGNVLAEEELKMEVMKHVSDAKSKYKWLKEVFIIPAIPRNPSGKILRRVLRDDLKAGRYTITKARL</sequence>
<organism evidence="1 2">
    <name type="scientific">Irpex rosettiformis</name>
    <dbReference type="NCBI Taxonomy" id="378272"/>
    <lineage>
        <taxon>Eukaryota</taxon>
        <taxon>Fungi</taxon>
        <taxon>Dikarya</taxon>
        <taxon>Basidiomycota</taxon>
        <taxon>Agaricomycotina</taxon>
        <taxon>Agaricomycetes</taxon>
        <taxon>Polyporales</taxon>
        <taxon>Irpicaceae</taxon>
        <taxon>Irpex</taxon>
    </lineage>
</organism>
<keyword evidence="2" id="KW-1185">Reference proteome</keyword>
<keyword evidence="1" id="KW-0436">Ligase</keyword>
<proteinExistence type="predicted"/>
<evidence type="ECO:0000313" key="1">
    <source>
        <dbReference type="EMBL" id="KAI0087527.1"/>
    </source>
</evidence>
<protein>
    <submittedName>
        <fullName evidence="1">Phenylacetyl-CoA ligase</fullName>
    </submittedName>
</protein>